<keyword evidence="2" id="KW-1185">Reference proteome</keyword>
<proteinExistence type="predicted"/>
<gene>
    <name evidence="1" type="ORF">JVT61DRAFT_10314</name>
</gene>
<dbReference type="Proteomes" id="UP000683000">
    <property type="component" value="Unassembled WGS sequence"/>
</dbReference>
<evidence type="ECO:0000313" key="2">
    <source>
        <dbReference type="Proteomes" id="UP000683000"/>
    </source>
</evidence>
<sequence length="135" mass="15451">MEAEDSGNTYDSLSDDDSEKEEARLLLEVVRAQCHVRQMEQDTVLAQLQENTAIGELYKFQADQAHKKLDTSECDLGYLRNEIRKHGISLAGLPSTHKRRRMLSDTSQGIFPSHLPSWYAFIDQWYALDQMSSEA</sequence>
<evidence type="ECO:0000313" key="1">
    <source>
        <dbReference type="EMBL" id="KAG6379776.1"/>
    </source>
</evidence>
<dbReference type="OrthoDB" id="2608786at2759"/>
<protein>
    <submittedName>
        <fullName evidence="1">Uncharacterized protein</fullName>
    </submittedName>
</protein>
<name>A0A8I3AET1_9AGAM</name>
<organism evidence="1 2">
    <name type="scientific">Boletus reticuloceps</name>
    <dbReference type="NCBI Taxonomy" id="495285"/>
    <lineage>
        <taxon>Eukaryota</taxon>
        <taxon>Fungi</taxon>
        <taxon>Dikarya</taxon>
        <taxon>Basidiomycota</taxon>
        <taxon>Agaricomycotina</taxon>
        <taxon>Agaricomycetes</taxon>
        <taxon>Agaricomycetidae</taxon>
        <taxon>Boletales</taxon>
        <taxon>Boletineae</taxon>
        <taxon>Boletaceae</taxon>
        <taxon>Boletoideae</taxon>
        <taxon>Boletus</taxon>
    </lineage>
</organism>
<dbReference type="EMBL" id="JAGFBS010000004">
    <property type="protein sequence ID" value="KAG6379776.1"/>
    <property type="molecule type" value="Genomic_DNA"/>
</dbReference>
<reference evidence="1" key="1">
    <citation type="submission" date="2021-03" db="EMBL/GenBank/DDBJ databases">
        <title>Evolutionary innovations through gain and loss of genes in the ectomycorrhizal Boletales.</title>
        <authorList>
            <person name="Wu G."/>
            <person name="Miyauchi S."/>
            <person name="Morin E."/>
            <person name="Yang Z.-L."/>
            <person name="Xu J."/>
            <person name="Martin F.M."/>
        </authorList>
    </citation>
    <scope>NUCLEOTIDE SEQUENCE</scope>
    <source>
        <strain evidence="1">BR01</strain>
    </source>
</reference>
<dbReference type="AlphaFoldDB" id="A0A8I3AET1"/>
<comment type="caution">
    <text evidence="1">The sequence shown here is derived from an EMBL/GenBank/DDBJ whole genome shotgun (WGS) entry which is preliminary data.</text>
</comment>
<accession>A0A8I3AET1</accession>